<dbReference type="GO" id="GO:0005524">
    <property type="term" value="F:ATP binding"/>
    <property type="evidence" value="ECO:0007669"/>
    <property type="project" value="UniProtKB-UniRule"/>
</dbReference>
<dbReference type="PANTHER" id="PTHR12592">
    <property type="entry name" value="ATP-DEPENDENT (S)-NAD(P)H-HYDRATE DEHYDRATASE FAMILY MEMBER"/>
    <property type="match status" value="1"/>
</dbReference>
<feature type="binding site" evidence="18">
    <location>
        <position position="128"/>
    </location>
    <ligand>
        <name>K(+)</name>
        <dbReference type="ChEBI" id="CHEBI:29103"/>
    </ligand>
</feature>
<evidence type="ECO:0000256" key="12">
    <source>
        <dbReference type="ARBA" id="ARBA00023239"/>
    </source>
</evidence>
<dbReference type="GO" id="GO:0110051">
    <property type="term" value="P:metabolite repair"/>
    <property type="evidence" value="ECO:0007669"/>
    <property type="project" value="TreeGrafter"/>
</dbReference>
<dbReference type="NCBIfam" id="TIGR00197">
    <property type="entry name" value="yjeF_nterm"/>
    <property type="match status" value="1"/>
</dbReference>
<dbReference type="PIRSF" id="PIRSF017184">
    <property type="entry name" value="Nnr"/>
    <property type="match status" value="1"/>
</dbReference>
<comment type="caution">
    <text evidence="22">The sequence shown here is derived from an EMBL/GenBank/DDBJ whole genome shotgun (WGS) entry which is preliminary data.</text>
</comment>
<feature type="binding site" evidence="18">
    <location>
        <position position="164"/>
    </location>
    <ligand>
        <name>(6S)-NADPHX</name>
        <dbReference type="ChEBI" id="CHEBI:64076"/>
    </ligand>
</feature>
<dbReference type="NCBIfam" id="TIGR00196">
    <property type="entry name" value="yjeF_cterm"/>
    <property type="match status" value="1"/>
</dbReference>
<dbReference type="GO" id="GO:0052856">
    <property type="term" value="F:NAD(P)HX epimerase activity"/>
    <property type="evidence" value="ECO:0007669"/>
    <property type="project" value="UniProtKB-UniRule"/>
</dbReference>
<comment type="similarity">
    <text evidence="17">Belongs to the NnrD/CARKD family.</text>
</comment>
<comment type="cofactor">
    <cofactor evidence="17">
        <name>Mg(2+)</name>
        <dbReference type="ChEBI" id="CHEBI:18420"/>
    </cofactor>
</comment>
<feature type="binding site" evidence="17">
    <location>
        <begin position="409"/>
        <end position="413"/>
    </location>
    <ligand>
        <name>AMP</name>
        <dbReference type="ChEBI" id="CHEBI:456215"/>
    </ligand>
</feature>
<dbReference type="InterPro" id="IPR036652">
    <property type="entry name" value="YjeF_N_dom_sf"/>
</dbReference>
<evidence type="ECO:0000256" key="7">
    <source>
        <dbReference type="ARBA" id="ARBA00022840"/>
    </source>
</evidence>
<dbReference type="HAMAP" id="MF_01966">
    <property type="entry name" value="NADHX_epimerase"/>
    <property type="match status" value="1"/>
</dbReference>
<feature type="domain" description="YjeF C-terminal" evidence="20">
    <location>
        <begin position="230"/>
        <end position="495"/>
    </location>
</feature>
<dbReference type="PROSITE" id="PS01050">
    <property type="entry name" value="YJEF_C_2"/>
    <property type="match status" value="1"/>
</dbReference>
<feature type="binding site" evidence="17">
    <location>
        <position position="326"/>
    </location>
    <ligand>
        <name>(6S)-NADPHX</name>
        <dbReference type="ChEBI" id="CHEBI:64076"/>
    </ligand>
</feature>
<dbReference type="InterPro" id="IPR017953">
    <property type="entry name" value="Carbohydrate_kinase_pred_CS"/>
</dbReference>
<evidence type="ECO:0000256" key="19">
    <source>
        <dbReference type="PIRNR" id="PIRNR017184"/>
    </source>
</evidence>
<dbReference type="Gene3D" id="3.40.1190.20">
    <property type="match status" value="1"/>
</dbReference>
<dbReference type="CDD" id="cd01171">
    <property type="entry name" value="YXKO-related"/>
    <property type="match status" value="1"/>
</dbReference>
<dbReference type="InterPro" id="IPR030677">
    <property type="entry name" value="Nnr"/>
</dbReference>
<comment type="similarity">
    <text evidence="4 19">In the C-terminal section; belongs to the NnrD/CARKD family.</text>
</comment>
<evidence type="ECO:0000313" key="22">
    <source>
        <dbReference type="EMBL" id="PWV63330.1"/>
    </source>
</evidence>
<comment type="similarity">
    <text evidence="18">Belongs to the NnrE/AIBP family.</text>
</comment>
<feature type="binding site" evidence="18">
    <location>
        <begin position="132"/>
        <end position="138"/>
    </location>
    <ligand>
        <name>(6S)-NADPHX</name>
        <dbReference type="ChEBI" id="CHEBI:64076"/>
    </ligand>
</feature>
<dbReference type="HAMAP" id="MF_01965">
    <property type="entry name" value="NADHX_dehydratase"/>
    <property type="match status" value="1"/>
</dbReference>
<feature type="binding site" evidence="17">
    <location>
        <position position="437"/>
    </location>
    <ligand>
        <name>AMP</name>
        <dbReference type="ChEBI" id="CHEBI:456215"/>
    </ligand>
</feature>
<keyword evidence="13" id="KW-0511">Multifunctional enzyme</keyword>
<gene>
    <name evidence="17" type="primary">nnrD</name>
    <name evidence="18" type="synonym">nnrE</name>
    <name evidence="22" type="ORF">C7443_103255</name>
</gene>
<dbReference type="InterPro" id="IPR029056">
    <property type="entry name" value="Ribokinase-like"/>
</dbReference>
<evidence type="ECO:0000256" key="15">
    <source>
        <dbReference type="ARBA" id="ARBA00048238"/>
    </source>
</evidence>
<dbReference type="GO" id="GO:0046496">
    <property type="term" value="P:nicotinamide nucleotide metabolic process"/>
    <property type="evidence" value="ECO:0007669"/>
    <property type="project" value="UniProtKB-UniRule"/>
</dbReference>
<keyword evidence="23" id="KW-1185">Reference proteome</keyword>
<evidence type="ECO:0000256" key="8">
    <source>
        <dbReference type="ARBA" id="ARBA00022857"/>
    </source>
</evidence>
<organism evidence="22 23">
    <name type="scientific">Plasticicumulans acidivorans</name>
    <dbReference type="NCBI Taxonomy" id="886464"/>
    <lineage>
        <taxon>Bacteria</taxon>
        <taxon>Pseudomonadati</taxon>
        <taxon>Pseudomonadota</taxon>
        <taxon>Gammaproteobacteria</taxon>
        <taxon>Candidatus Competibacteraceae</taxon>
        <taxon>Plasticicumulans</taxon>
    </lineage>
</organism>
<comment type="caution">
    <text evidence="18">Lacks conserved residue(s) required for the propagation of feature annotation.</text>
</comment>
<keyword evidence="5 18" id="KW-0479">Metal-binding</keyword>
<comment type="catalytic activity">
    <reaction evidence="16 17 19">
        <text>(6S)-NADPHX + ADP = AMP + phosphate + NADPH + H(+)</text>
        <dbReference type="Rhea" id="RHEA:32235"/>
        <dbReference type="ChEBI" id="CHEBI:15378"/>
        <dbReference type="ChEBI" id="CHEBI:43474"/>
        <dbReference type="ChEBI" id="CHEBI:57783"/>
        <dbReference type="ChEBI" id="CHEBI:64076"/>
        <dbReference type="ChEBI" id="CHEBI:456215"/>
        <dbReference type="ChEBI" id="CHEBI:456216"/>
        <dbReference type="EC" id="4.2.1.136"/>
    </reaction>
</comment>
<dbReference type="Proteomes" id="UP000246569">
    <property type="component" value="Unassembled WGS sequence"/>
</dbReference>
<evidence type="ECO:0000256" key="18">
    <source>
        <dbReference type="HAMAP-Rule" id="MF_01966"/>
    </source>
</evidence>
<comment type="catalytic activity">
    <reaction evidence="2 18 19">
        <text>(6R)-NADPHX = (6S)-NADPHX</text>
        <dbReference type="Rhea" id="RHEA:32227"/>
        <dbReference type="ChEBI" id="CHEBI:64076"/>
        <dbReference type="ChEBI" id="CHEBI:64077"/>
        <dbReference type="EC" id="5.1.99.6"/>
    </reaction>
</comment>
<dbReference type="EC" id="5.1.99.6" evidence="19"/>
<dbReference type="RefSeq" id="WP_110017833.1">
    <property type="nucleotide sequence ID" value="NZ_QGTJ01000003.1"/>
</dbReference>
<evidence type="ECO:0000256" key="4">
    <source>
        <dbReference type="ARBA" id="ARBA00009524"/>
    </source>
</evidence>
<protein>
    <recommendedName>
        <fullName evidence="19">Bifunctional NAD(P)H-hydrate repair enzyme</fullName>
    </recommendedName>
    <alternativeName>
        <fullName evidence="19">Nicotinamide nucleotide repair protein</fullName>
    </alternativeName>
    <domain>
        <recommendedName>
            <fullName evidence="19">ADP-dependent (S)-NAD(P)H-hydrate dehydratase</fullName>
            <ecNumber evidence="19">4.2.1.136</ecNumber>
        </recommendedName>
        <alternativeName>
            <fullName evidence="19">ADP-dependent NAD(P)HX dehydratase</fullName>
        </alternativeName>
    </domain>
    <domain>
        <recommendedName>
            <fullName evidence="19">NAD(P)H-hydrate epimerase</fullName>
            <ecNumber evidence="19">5.1.99.6</ecNumber>
        </recommendedName>
    </domain>
</protein>
<feature type="binding site" evidence="17">
    <location>
        <position position="372"/>
    </location>
    <ligand>
        <name>(6S)-NADPHX</name>
        <dbReference type="ChEBI" id="CHEBI:64076"/>
    </ligand>
</feature>
<dbReference type="SUPFAM" id="SSF53613">
    <property type="entry name" value="Ribokinase-like"/>
    <property type="match status" value="1"/>
</dbReference>
<feature type="binding site" evidence="18">
    <location>
        <begin position="63"/>
        <end position="67"/>
    </location>
    <ligand>
        <name>(6S)-NADPHX</name>
        <dbReference type="ChEBI" id="CHEBI:64076"/>
    </ligand>
</feature>
<dbReference type="AlphaFoldDB" id="A0A317MX60"/>
<feature type="binding site" evidence="18">
    <location>
        <position position="64"/>
    </location>
    <ligand>
        <name>K(+)</name>
        <dbReference type="ChEBI" id="CHEBI:29103"/>
    </ligand>
</feature>
<evidence type="ECO:0000256" key="16">
    <source>
        <dbReference type="ARBA" id="ARBA00049209"/>
    </source>
</evidence>
<dbReference type="Pfam" id="PF03853">
    <property type="entry name" value="YjeF_N"/>
    <property type="match status" value="1"/>
</dbReference>
<dbReference type="PROSITE" id="PS51385">
    <property type="entry name" value="YJEF_N"/>
    <property type="match status" value="1"/>
</dbReference>
<keyword evidence="8 17" id="KW-0521">NADP</keyword>
<evidence type="ECO:0000256" key="14">
    <source>
        <dbReference type="ARBA" id="ARBA00025153"/>
    </source>
</evidence>
<feature type="binding site" evidence="17">
    <location>
        <position position="438"/>
    </location>
    <ligand>
        <name>(6S)-NADPHX</name>
        <dbReference type="ChEBI" id="CHEBI:64076"/>
    </ligand>
</feature>
<keyword evidence="6 17" id="KW-0547">Nucleotide-binding</keyword>
<proteinExistence type="inferred from homology"/>
<evidence type="ECO:0000259" key="21">
    <source>
        <dbReference type="PROSITE" id="PS51385"/>
    </source>
</evidence>
<dbReference type="EC" id="4.2.1.136" evidence="19"/>
<evidence type="ECO:0000256" key="3">
    <source>
        <dbReference type="ARBA" id="ARBA00006001"/>
    </source>
</evidence>
<dbReference type="EMBL" id="QGTJ01000003">
    <property type="protein sequence ID" value="PWV63330.1"/>
    <property type="molecule type" value="Genomic_DNA"/>
</dbReference>
<feature type="binding site" evidence="18">
    <location>
        <position position="167"/>
    </location>
    <ligand>
        <name>K(+)</name>
        <dbReference type="ChEBI" id="CHEBI:29103"/>
    </ligand>
</feature>
<dbReference type="FunFam" id="3.40.1190.20:FF:000017">
    <property type="entry name" value="Multifunctional fusion protein"/>
    <property type="match status" value="1"/>
</dbReference>
<evidence type="ECO:0000256" key="6">
    <source>
        <dbReference type="ARBA" id="ARBA00022741"/>
    </source>
</evidence>
<sequence length="495" mass="50389">MAHASLPLDLHSAANVREMDRRTIAGGVPGYTLMCRAAAACVAAIEARWPRVRRIDVLCGGGNNGGDGYVVARLLHLAGRKVRVLYLVEPQRLHGDAATAWSDARSAGVSCVAWRGGDAFAHSELLVDALLGTGLERPVAGAFQAAIAAANAAHARGCGVLAVDIPSGLAADSGAELGLAVQADVTVSFIALKAGLFTGAGPACCGQVRFDDLGATAAAHTLPALACRYQADDLATLLAPRRRDQHKGDHGHVLVIGGDHGMGGAARMCAEAAARVGSGLVSVATRTEHAGVQAAARPELMFRGVEQAAELQPLLARASVLALGPGLGQSAWSQALFAAALAAGRPLLIDADGLNLLATHPQRRDDWVLTPHPGEAARLLGSDTATVQAERFSAARALAARYGGTVVLKGAGTLIASGAAVFVVNTGNPGMGSGGMGDVLSGVIAGLLAQRLTPLDAARLGVWLHGRAGDLAAADGERGLLASDLFAPLRRLVNP</sequence>
<dbReference type="OrthoDB" id="9806925at2"/>
<keyword evidence="12 17" id="KW-0456">Lyase</keyword>
<keyword evidence="9 18" id="KW-0630">Potassium</keyword>
<comment type="function">
    <text evidence="14 19">Bifunctional enzyme that catalyzes the epimerization of the S- and R-forms of NAD(P)HX and the dehydration of the S-form of NAD(P)HX at the expense of ADP, which is converted to AMP. This allows the repair of both epimers of NAD(P)HX, a damaged form of NAD(P)H that is a result of enzymatic or heat-dependent hydration.</text>
</comment>
<feature type="domain" description="YjeF N-terminal" evidence="21">
    <location>
        <begin position="16"/>
        <end position="221"/>
    </location>
</feature>
<dbReference type="PROSITE" id="PS51383">
    <property type="entry name" value="YJEF_C_3"/>
    <property type="match status" value="1"/>
</dbReference>
<dbReference type="InterPro" id="IPR000631">
    <property type="entry name" value="CARKD"/>
</dbReference>
<evidence type="ECO:0000256" key="1">
    <source>
        <dbReference type="ARBA" id="ARBA00000013"/>
    </source>
</evidence>
<evidence type="ECO:0000259" key="20">
    <source>
        <dbReference type="PROSITE" id="PS51383"/>
    </source>
</evidence>
<reference evidence="22 23" key="1">
    <citation type="submission" date="2018-05" db="EMBL/GenBank/DDBJ databases">
        <title>Genomic Encyclopedia of Type Strains, Phase IV (KMG-IV): sequencing the most valuable type-strain genomes for metagenomic binning, comparative biology and taxonomic classification.</title>
        <authorList>
            <person name="Goeker M."/>
        </authorList>
    </citation>
    <scope>NUCLEOTIDE SEQUENCE [LARGE SCALE GENOMIC DNA]</scope>
    <source>
        <strain evidence="22 23">DSM 23606</strain>
    </source>
</reference>
<comment type="cofactor">
    <cofactor evidence="18 19">
        <name>K(+)</name>
        <dbReference type="ChEBI" id="CHEBI:29103"/>
    </cofactor>
    <text evidence="18 19">Binds 1 potassium ion per subunit.</text>
</comment>
<dbReference type="GO" id="GO:0052855">
    <property type="term" value="F:ADP-dependent NAD(P)H-hydrate dehydratase activity"/>
    <property type="evidence" value="ECO:0007669"/>
    <property type="project" value="UniProtKB-UniRule"/>
</dbReference>
<dbReference type="Gene3D" id="3.40.50.10260">
    <property type="entry name" value="YjeF N-terminal domain"/>
    <property type="match status" value="1"/>
</dbReference>
<keyword evidence="11 18" id="KW-0413">Isomerase</keyword>
<evidence type="ECO:0000256" key="17">
    <source>
        <dbReference type="HAMAP-Rule" id="MF_01965"/>
    </source>
</evidence>
<evidence type="ECO:0000256" key="9">
    <source>
        <dbReference type="ARBA" id="ARBA00022958"/>
    </source>
</evidence>
<comment type="function">
    <text evidence="17">Catalyzes the dehydration of the S-form of NAD(P)HX at the expense of ADP, which is converted to AMP. Together with NAD(P)HX epimerase, which catalyzes the epimerization of the S- and R-forms, the enzyme allows the repair of both epimers of NAD(P)HX, a damaged form of NAD(P)H that is a result of enzymatic or heat-dependent hydration.</text>
</comment>
<comment type="similarity">
    <text evidence="3 19">In the N-terminal section; belongs to the NnrE/AIBP family.</text>
</comment>
<evidence type="ECO:0000256" key="5">
    <source>
        <dbReference type="ARBA" id="ARBA00022723"/>
    </source>
</evidence>
<dbReference type="PANTHER" id="PTHR12592:SF0">
    <property type="entry name" value="ATP-DEPENDENT (S)-NAD(P)H-HYDRATE DEHYDRATASE"/>
    <property type="match status" value="1"/>
</dbReference>
<evidence type="ECO:0000256" key="11">
    <source>
        <dbReference type="ARBA" id="ARBA00023235"/>
    </source>
</evidence>
<evidence type="ECO:0000256" key="10">
    <source>
        <dbReference type="ARBA" id="ARBA00023027"/>
    </source>
</evidence>
<accession>A0A317MX60</accession>
<keyword evidence="7 17" id="KW-0067">ATP-binding</keyword>
<evidence type="ECO:0000256" key="2">
    <source>
        <dbReference type="ARBA" id="ARBA00000909"/>
    </source>
</evidence>
<comment type="subunit">
    <text evidence="17">Homotetramer.</text>
</comment>
<feature type="binding site" evidence="17">
    <location>
        <position position="265"/>
    </location>
    <ligand>
        <name>(6S)-NADPHX</name>
        <dbReference type="ChEBI" id="CHEBI:64076"/>
    </ligand>
</feature>
<keyword evidence="10 17" id="KW-0520">NAD</keyword>
<dbReference type="SUPFAM" id="SSF64153">
    <property type="entry name" value="YjeF N-terminal domain-like"/>
    <property type="match status" value="1"/>
</dbReference>
<evidence type="ECO:0000256" key="13">
    <source>
        <dbReference type="ARBA" id="ARBA00023268"/>
    </source>
</evidence>
<name>A0A317MX60_9GAMM</name>
<comment type="catalytic activity">
    <reaction evidence="1 18 19">
        <text>(6R)-NADHX = (6S)-NADHX</text>
        <dbReference type="Rhea" id="RHEA:32215"/>
        <dbReference type="ChEBI" id="CHEBI:64074"/>
        <dbReference type="ChEBI" id="CHEBI:64075"/>
        <dbReference type="EC" id="5.1.99.6"/>
    </reaction>
</comment>
<dbReference type="Pfam" id="PF01256">
    <property type="entry name" value="Carb_kinase"/>
    <property type="match status" value="1"/>
</dbReference>
<dbReference type="InterPro" id="IPR004443">
    <property type="entry name" value="YjeF_N_dom"/>
</dbReference>
<comment type="function">
    <text evidence="18">Catalyzes the epimerization of the S- and R-forms of NAD(P)HX, a damaged form of NAD(P)H that is a result of enzymatic or heat-dependent hydration. This is a prerequisite for the S-specific NAD(P)H-hydrate dehydratase to allow the repair of both epimers of NAD(P)HX.</text>
</comment>
<dbReference type="GO" id="GO:0046872">
    <property type="term" value="F:metal ion binding"/>
    <property type="evidence" value="ECO:0007669"/>
    <property type="project" value="UniProtKB-UniRule"/>
</dbReference>
<comment type="catalytic activity">
    <reaction evidence="15 17 19">
        <text>(6S)-NADHX + ADP = AMP + phosphate + NADH + H(+)</text>
        <dbReference type="Rhea" id="RHEA:32223"/>
        <dbReference type="ChEBI" id="CHEBI:15378"/>
        <dbReference type="ChEBI" id="CHEBI:43474"/>
        <dbReference type="ChEBI" id="CHEBI:57945"/>
        <dbReference type="ChEBI" id="CHEBI:64074"/>
        <dbReference type="ChEBI" id="CHEBI:456215"/>
        <dbReference type="ChEBI" id="CHEBI:456216"/>
        <dbReference type="EC" id="4.2.1.136"/>
    </reaction>
</comment>
<evidence type="ECO:0000313" key="23">
    <source>
        <dbReference type="Proteomes" id="UP000246569"/>
    </source>
</evidence>